<dbReference type="SUPFAM" id="SSF51735">
    <property type="entry name" value="NAD(P)-binding Rossmann-fold domains"/>
    <property type="match status" value="1"/>
</dbReference>
<protein>
    <submittedName>
        <fullName evidence="4">NADPH-dependent F420 reductase</fullName>
    </submittedName>
</protein>
<evidence type="ECO:0000256" key="1">
    <source>
        <dbReference type="ARBA" id="ARBA00023002"/>
    </source>
</evidence>
<dbReference type="GO" id="GO:0006740">
    <property type="term" value="P:NADPH regeneration"/>
    <property type="evidence" value="ECO:0007669"/>
    <property type="project" value="InterPro"/>
</dbReference>
<proteinExistence type="predicted"/>
<keyword evidence="2" id="KW-0175">Coiled coil</keyword>
<dbReference type="Proteomes" id="UP000650511">
    <property type="component" value="Unassembled WGS sequence"/>
</dbReference>
<dbReference type="Pfam" id="PF03807">
    <property type="entry name" value="F420_oxidored"/>
    <property type="match status" value="1"/>
</dbReference>
<reference evidence="4" key="1">
    <citation type="journal article" date="2014" name="Int. J. Syst. Evol. Microbiol.">
        <title>Complete genome sequence of Corynebacterium casei LMG S-19264T (=DSM 44701T), isolated from a smear-ripened cheese.</title>
        <authorList>
            <consortium name="US DOE Joint Genome Institute (JGI-PGF)"/>
            <person name="Walter F."/>
            <person name="Albersmeier A."/>
            <person name="Kalinowski J."/>
            <person name="Ruckert C."/>
        </authorList>
    </citation>
    <scope>NUCLEOTIDE SEQUENCE</scope>
    <source>
        <strain evidence="4">CGMCC 1.14988</strain>
    </source>
</reference>
<keyword evidence="5" id="KW-1185">Reference proteome</keyword>
<gene>
    <name evidence="4" type="ORF">GCM10011354_28050</name>
</gene>
<dbReference type="GO" id="GO:0016651">
    <property type="term" value="F:oxidoreductase activity, acting on NAD(P)H"/>
    <property type="evidence" value="ECO:0007669"/>
    <property type="project" value="InterPro"/>
</dbReference>
<dbReference type="GO" id="GO:0052851">
    <property type="term" value="F:ferric-chelate reductase (NADPH) activity"/>
    <property type="evidence" value="ECO:0007669"/>
    <property type="project" value="TreeGrafter"/>
</dbReference>
<comment type="caution">
    <text evidence="4">The sequence shown here is derived from an EMBL/GenBank/DDBJ whole genome shotgun (WGS) entry which is preliminary data.</text>
</comment>
<dbReference type="AlphaFoldDB" id="A0A8J3EV07"/>
<dbReference type="GO" id="GO:0008823">
    <property type="term" value="F:cupric reductase (NADH) activity"/>
    <property type="evidence" value="ECO:0007669"/>
    <property type="project" value="TreeGrafter"/>
</dbReference>
<feature type="coiled-coil region" evidence="2">
    <location>
        <begin position="31"/>
        <end position="58"/>
    </location>
</feature>
<dbReference type="GO" id="GO:0050661">
    <property type="term" value="F:NADP binding"/>
    <property type="evidence" value="ECO:0007669"/>
    <property type="project" value="InterPro"/>
</dbReference>
<evidence type="ECO:0000313" key="5">
    <source>
        <dbReference type="Proteomes" id="UP000650511"/>
    </source>
</evidence>
<name>A0A8J3EV07_9ACTN</name>
<reference evidence="4" key="2">
    <citation type="submission" date="2020-09" db="EMBL/GenBank/DDBJ databases">
        <authorList>
            <person name="Sun Q."/>
            <person name="Zhou Y."/>
        </authorList>
    </citation>
    <scope>NUCLEOTIDE SEQUENCE</scope>
    <source>
        <strain evidence="4">CGMCC 1.14988</strain>
    </source>
</reference>
<feature type="domain" description="Pyrroline-5-carboxylate reductase catalytic N-terminal" evidence="3">
    <location>
        <begin position="3"/>
        <end position="104"/>
    </location>
</feature>
<sequence>MQVGIVGGTGALGRGLARRWALAGVDVLVGSRDANRARAAAEQLAEELADELDEAGGRLDGVDNLDAATAEVVVLAVPWDGLDAVLAPLTEALAGRVVVSAINPLAFDAAGPHNTPVAEGSVAEAIAARLPGARLTAAFHSVSSRELNRLEHPLDDDVPVVGDDEEAVATVVDLAGRIDGVRAYAAGPLRLSAPLEQLTALIISINKRHRGHAGLRFTRLTPR</sequence>
<dbReference type="InterPro" id="IPR036291">
    <property type="entry name" value="NAD(P)-bd_dom_sf"/>
</dbReference>
<dbReference type="GO" id="GO:0070967">
    <property type="term" value="F:coenzyme F420 binding"/>
    <property type="evidence" value="ECO:0007669"/>
    <property type="project" value="InterPro"/>
</dbReference>
<dbReference type="InterPro" id="IPR028939">
    <property type="entry name" value="P5C_Rdtase_cat_N"/>
</dbReference>
<dbReference type="InterPro" id="IPR010185">
    <property type="entry name" value="NpdG"/>
</dbReference>
<dbReference type="InterPro" id="IPR051267">
    <property type="entry name" value="STEAP_metalloreductase"/>
</dbReference>
<dbReference type="GO" id="GO:0005886">
    <property type="term" value="C:plasma membrane"/>
    <property type="evidence" value="ECO:0007669"/>
    <property type="project" value="TreeGrafter"/>
</dbReference>
<dbReference type="RefSeq" id="WP_130650066.1">
    <property type="nucleotide sequence ID" value="NZ_BMHA01000011.1"/>
</dbReference>
<evidence type="ECO:0000256" key="2">
    <source>
        <dbReference type="SAM" id="Coils"/>
    </source>
</evidence>
<dbReference type="Gene3D" id="3.40.50.720">
    <property type="entry name" value="NAD(P)-binding Rossmann-like Domain"/>
    <property type="match status" value="1"/>
</dbReference>
<dbReference type="PANTHER" id="PTHR14239:SF0">
    <property type="entry name" value="F420-DEPENDENT NADP REDUCTASE"/>
    <property type="match status" value="1"/>
</dbReference>
<dbReference type="NCBIfam" id="TIGR01915">
    <property type="entry name" value="npdG"/>
    <property type="match status" value="1"/>
</dbReference>
<dbReference type="OrthoDB" id="5738121at2"/>
<dbReference type="EMBL" id="BMHA01000011">
    <property type="protein sequence ID" value="GGI08230.1"/>
    <property type="molecule type" value="Genomic_DNA"/>
</dbReference>
<organism evidence="4 5">
    <name type="scientific">Egicoccus halophilus</name>
    <dbReference type="NCBI Taxonomy" id="1670830"/>
    <lineage>
        <taxon>Bacteria</taxon>
        <taxon>Bacillati</taxon>
        <taxon>Actinomycetota</taxon>
        <taxon>Nitriliruptoria</taxon>
        <taxon>Egicoccales</taxon>
        <taxon>Egicoccaceae</taxon>
        <taxon>Egicoccus</taxon>
    </lineage>
</organism>
<evidence type="ECO:0000313" key="4">
    <source>
        <dbReference type="EMBL" id="GGI08230.1"/>
    </source>
</evidence>
<dbReference type="GO" id="GO:0015677">
    <property type="term" value="P:copper ion import"/>
    <property type="evidence" value="ECO:0007669"/>
    <property type="project" value="TreeGrafter"/>
</dbReference>
<accession>A0A8J3EV07</accession>
<dbReference type="PANTHER" id="PTHR14239">
    <property type="entry name" value="DUDULIN-RELATED"/>
    <property type="match status" value="1"/>
</dbReference>
<evidence type="ECO:0000259" key="3">
    <source>
        <dbReference type="Pfam" id="PF03807"/>
    </source>
</evidence>
<keyword evidence="1" id="KW-0560">Oxidoreductase</keyword>